<feature type="chain" id="PRO_5021192482" evidence="1">
    <location>
        <begin position="25"/>
        <end position="93"/>
    </location>
</feature>
<feature type="signal peptide" evidence="1">
    <location>
        <begin position="1"/>
        <end position="24"/>
    </location>
</feature>
<reference evidence="2 3" key="1">
    <citation type="journal article" date="2018" name="Science">
        <title>The opium poppy genome and morphinan production.</title>
        <authorList>
            <person name="Guo L."/>
            <person name="Winzer T."/>
            <person name="Yang X."/>
            <person name="Li Y."/>
            <person name="Ning Z."/>
            <person name="He Z."/>
            <person name="Teodor R."/>
            <person name="Lu Y."/>
            <person name="Bowser T.A."/>
            <person name="Graham I.A."/>
            <person name="Ye K."/>
        </authorList>
    </citation>
    <scope>NUCLEOTIDE SEQUENCE [LARGE SCALE GENOMIC DNA]</scope>
    <source>
        <strain evidence="3">cv. HN1</strain>
        <tissue evidence="2">Leaves</tissue>
    </source>
</reference>
<proteinExistence type="predicted"/>
<dbReference type="Gramene" id="RZC57657">
    <property type="protein sequence ID" value="RZC57657"/>
    <property type="gene ID" value="C5167_004959"/>
</dbReference>
<evidence type="ECO:0000313" key="3">
    <source>
        <dbReference type="Proteomes" id="UP000316621"/>
    </source>
</evidence>
<evidence type="ECO:0000256" key="1">
    <source>
        <dbReference type="SAM" id="SignalP"/>
    </source>
</evidence>
<dbReference type="Proteomes" id="UP000316621">
    <property type="component" value="Chromosome 4"/>
</dbReference>
<dbReference type="EMBL" id="CM010718">
    <property type="protein sequence ID" value="RZC57657.1"/>
    <property type="molecule type" value="Genomic_DNA"/>
</dbReference>
<dbReference type="AlphaFoldDB" id="A0A4Y7JA04"/>
<accession>A0A4Y7JA04</accession>
<name>A0A4Y7JA04_PAPSO</name>
<gene>
    <name evidence="2" type="ORF">C5167_004959</name>
</gene>
<organism evidence="2 3">
    <name type="scientific">Papaver somniferum</name>
    <name type="common">Opium poppy</name>
    <dbReference type="NCBI Taxonomy" id="3469"/>
    <lineage>
        <taxon>Eukaryota</taxon>
        <taxon>Viridiplantae</taxon>
        <taxon>Streptophyta</taxon>
        <taxon>Embryophyta</taxon>
        <taxon>Tracheophyta</taxon>
        <taxon>Spermatophyta</taxon>
        <taxon>Magnoliopsida</taxon>
        <taxon>Ranunculales</taxon>
        <taxon>Papaveraceae</taxon>
        <taxon>Papaveroideae</taxon>
        <taxon>Papaver</taxon>
    </lineage>
</organism>
<sequence length="93" mass="10244">MAKQFFACSPFSFCFVFVVLVVMANYQGGVLVNGREVCDGNILGEVVSRGGDCRECTPHCLKFYDDVVRGDCFPYVCFCCGPVNALRNVVLVK</sequence>
<keyword evidence="1" id="KW-0732">Signal</keyword>
<protein>
    <submittedName>
        <fullName evidence="2">Uncharacterized protein</fullName>
    </submittedName>
</protein>
<evidence type="ECO:0000313" key="2">
    <source>
        <dbReference type="EMBL" id="RZC57657.1"/>
    </source>
</evidence>
<keyword evidence="3" id="KW-1185">Reference proteome</keyword>